<evidence type="ECO:0000313" key="1">
    <source>
        <dbReference type="EMBL" id="NTC31648.1"/>
    </source>
</evidence>
<organism evidence="1 2">
    <name type="scientific">Agrobacterium tumefaciens</name>
    <dbReference type="NCBI Taxonomy" id="358"/>
    <lineage>
        <taxon>Bacteria</taxon>
        <taxon>Pseudomonadati</taxon>
        <taxon>Pseudomonadota</taxon>
        <taxon>Alphaproteobacteria</taxon>
        <taxon>Hyphomicrobiales</taxon>
        <taxon>Rhizobiaceae</taxon>
        <taxon>Rhizobium/Agrobacterium group</taxon>
        <taxon>Agrobacterium</taxon>
        <taxon>Agrobacterium tumefaciens complex</taxon>
    </lineage>
</organism>
<dbReference type="AlphaFoldDB" id="A0AA44JDP6"/>
<dbReference type="RefSeq" id="WP_065659873.1">
    <property type="nucleotide sequence ID" value="NZ_JAAMAY010000039.1"/>
</dbReference>
<evidence type="ECO:0000313" key="2">
    <source>
        <dbReference type="Proteomes" id="UP000702952"/>
    </source>
</evidence>
<comment type="caution">
    <text evidence="1">The sequence shown here is derived from an EMBL/GenBank/DDBJ whole genome shotgun (WGS) entry which is preliminary data.</text>
</comment>
<sequence>MARDCDEIIVDGSDLLRRLRIGVKMPRMFGPRMTVATWLFRLAGLVSGTNVVVEVDDDLTDQAGA</sequence>
<name>A0AA44JDP6_AGRTU</name>
<proteinExistence type="predicted"/>
<reference evidence="1" key="1">
    <citation type="journal article" date="2020" name="Science">
        <title>Unexpected conservation and global transmission of agrobacterial virulence plasmids.</title>
        <authorList>
            <person name="Weisberg A.J."/>
            <person name="Davis E.W. 2nd"/>
            <person name="Tabima J."/>
            <person name="Belcher M.S."/>
            <person name="Miller M."/>
            <person name="Kuo C.H."/>
            <person name="Loper J.E."/>
            <person name="Grunwald N.J."/>
            <person name="Putnam M.L."/>
            <person name="Chang J.H."/>
        </authorList>
    </citation>
    <scope>NUCLEOTIDE SEQUENCE</scope>
    <source>
        <strain evidence="1">17-1853-1a</strain>
    </source>
</reference>
<accession>A0AA44JDP6</accession>
<dbReference type="Proteomes" id="UP000702952">
    <property type="component" value="Unassembled WGS sequence"/>
</dbReference>
<dbReference type="EMBL" id="JAAMAY010000039">
    <property type="protein sequence ID" value="NTC31648.1"/>
    <property type="molecule type" value="Genomic_DNA"/>
</dbReference>
<gene>
    <name evidence="1" type="ORF">G6M46_26300</name>
</gene>
<protein>
    <submittedName>
        <fullName evidence="1">Uncharacterized protein</fullName>
    </submittedName>
</protein>